<name>A0A5P8FKP3_9MICO</name>
<keyword evidence="2" id="KW-0472">Membrane</keyword>
<keyword evidence="2" id="KW-1133">Transmembrane helix</keyword>
<protein>
    <submittedName>
        <fullName evidence="3">DUF3099 domain-containing protein</fullName>
    </submittedName>
</protein>
<dbReference type="EMBL" id="CP044548">
    <property type="protein sequence ID" value="QFQ30145.1"/>
    <property type="molecule type" value="Genomic_DNA"/>
</dbReference>
<dbReference type="OrthoDB" id="4229919at2"/>
<feature type="transmembrane region" description="Helical" evidence="2">
    <location>
        <begin position="51"/>
        <end position="71"/>
    </location>
</feature>
<organism evidence="3 4">
    <name type="scientific">Janibacter melonis</name>
    <dbReference type="NCBI Taxonomy" id="262209"/>
    <lineage>
        <taxon>Bacteria</taxon>
        <taxon>Bacillati</taxon>
        <taxon>Actinomycetota</taxon>
        <taxon>Actinomycetes</taxon>
        <taxon>Micrococcales</taxon>
        <taxon>Intrasporangiaceae</taxon>
        <taxon>Janibacter</taxon>
    </lineage>
</organism>
<feature type="transmembrane region" description="Helical" evidence="2">
    <location>
        <begin position="28"/>
        <end position="45"/>
    </location>
</feature>
<dbReference type="InterPro" id="IPR021449">
    <property type="entry name" value="DUF3099"/>
</dbReference>
<feature type="compositionally biased region" description="Low complexity" evidence="1">
    <location>
        <begin position="1"/>
        <end position="18"/>
    </location>
</feature>
<evidence type="ECO:0000256" key="1">
    <source>
        <dbReference type="SAM" id="MobiDB-lite"/>
    </source>
</evidence>
<keyword evidence="2" id="KW-0812">Transmembrane</keyword>
<dbReference type="Pfam" id="PF11298">
    <property type="entry name" value="DUF3099"/>
    <property type="match status" value="1"/>
</dbReference>
<feature type="region of interest" description="Disordered" evidence="1">
    <location>
        <begin position="73"/>
        <end position="92"/>
    </location>
</feature>
<dbReference type="AlphaFoldDB" id="A0A5P8FKP3"/>
<evidence type="ECO:0000313" key="4">
    <source>
        <dbReference type="Proteomes" id="UP000271708"/>
    </source>
</evidence>
<dbReference type="KEGG" id="jme:EEW87_007185"/>
<evidence type="ECO:0000313" key="3">
    <source>
        <dbReference type="EMBL" id="QFQ30145.1"/>
    </source>
</evidence>
<accession>A0A5P8FKP3</accession>
<evidence type="ECO:0000256" key="2">
    <source>
        <dbReference type="SAM" id="Phobius"/>
    </source>
</evidence>
<gene>
    <name evidence="3" type="ORF">EEW87_007185</name>
</gene>
<proteinExistence type="predicted"/>
<reference evidence="3 4" key="1">
    <citation type="submission" date="2019-09" db="EMBL/GenBank/DDBJ databases">
        <title>Complete Genome Sequence of Janibacter melonis M714 with both human health impact and industrial applications.</title>
        <authorList>
            <person name="Jin M."/>
            <person name="Zhao Q.R."/>
        </authorList>
    </citation>
    <scope>NUCLEOTIDE SEQUENCE [LARGE SCALE GENOMIC DNA]</scope>
    <source>
        <strain evidence="3 4">M714</strain>
    </source>
</reference>
<dbReference type="Proteomes" id="UP000271708">
    <property type="component" value="Chromosome"/>
</dbReference>
<dbReference type="GeneID" id="59160939"/>
<feature type="region of interest" description="Disordered" evidence="1">
    <location>
        <begin position="1"/>
        <end position="20"/>
    </location>
</feature>
<sequence>MPHAPDVASVTSAAPPASVDRRRRTRNYLLTMALRTACFVMAYLFEGWLRWTCVVLAVLLPYVAVVIANAVGPRRGTPMSSAGPVDRAQITR</sequence>
<dbReference type="RefSeq" id="WP_123091731.1">
    <property type="nucleotide sequence ID" value="NZ_BAAAKD010000001.1"/>
</dbReference>